<accession>A0A0A9CIJ8</accession>
<feature type="region of interest" description="Disordered" evidence="1">
    <location>
        <begin position="16"/>
        <end position="39"/>
    </location>
</feature>
<name>A0A0A9CIJ8_ARUDO</name>
<organism evidence="2">
    <name type="scientific">Arundo donax</name>
    <name type="common">Giant reed</name>
    <name type="synonym">Donax arundinaceus</name>
    <dbReference type="NCBI Taxonomy" id="35708"/>
    <lineage>
        <taxon>Eukaryota</taxon>
        <taxon>Viridiplantae</taxon>
        <taxon>Streptophyta</taxon>
        <taxon>Embryophyta</taxon>
        <taxon>Tracheophyta</taxon>
        <taxon>Spermatophyta</taxon>
        <taxon>Magnoliopsida</taxon>
        <taxon>Liliopsida</taxon>
        <taxon>Poales</taxon>
        <taxon>Poaceae</taxon>
        <taxon>PACMAD clade</taxon>
        <taxon>Arundinoideae</taxon>
        <taxon>Arundineae</taxon>
        <taxon>Arundo</taxon>
    </lineage>
</organism>
<sequence>MGNICNQTNKTCLASVEPDKRENNTNYAQTGNIQQRRHI</sequence>
<reference evidence="2" key="2">
    <citation type="journal article" date="2015" name="Data Brief">
        <title>Shoot transcriptome of the giant reed, Arundo donax.</title>
        <authorList>
            <person name="Barrero R.A."/>
            <person name="Guerrero F.D."/>
            <person name="Moolhuijzen P."/>
            <person name="Goolsby J.A."/>
            <person name="Tidwell J."/>
            <person name="Bellgard S.E."/>
            <person name="Bellgard M.I."/>
        </authorList>
    </citation>
    <scope>NUCLEOTIDE SEQUENCE</scope>
    <source>
        <tissue evidence="2">Shoot tissue taken approximately 20 cm above the soil surface</tissue>
    </source>
</reference>
<protein>
    <submittedName>
        <fullName evidence="2">Uncharacterized protein</fullName>
    </submittedName>
</protein>
<evidence type="ECO:0000256" key="1">
    <source>
        <dbReference type="SAM" id="MobiDB-lite"/>
    </source>
</evidence>
<reference evidence="2" key="1">
    <citation type="submission" date="2014-09" db="EMBL/GenBank/DDBJ databases">
        <authorList>
            <person name="Magalhaes I.L.F."/>
            <person name="Oliveira U."/>
            <person name="Santos F.R."/>
            <person name="Vidigal T.H.D.A."/>
            <person name="Brescovit A.D."/>
            <person name="Santos A.J."/>
        </authorList>
    </citation>
    <scope>NUCLEOTIDE SEQUENCE</scope>
    <source>
        <tissue evidence="2">Shoot tissue taken approximately 20 cm above the soil surface</tissue>
    </source>
</reference>
<evidence type="ECO:0000313" key="2">
    <source>
        <dbReference type="EMBL" id="JAD71362.1"/>
    </source>
</evidence>
<dbReference type="AlphaFoldDB" id="A0A0A9CIJ8"/>
<dbReference type="EMBL" id="GBRH01226533">
    <property type="protein sequence ID" value="JAD71362.1"/>
    <property type="molecule type" value="Transcribed_RNA"/>
</dbReference>
<proteinExistence type="predicted"/>
<feature type="compositionally biased region" description="Polar residues" evidence="1">
    <location>
        <begin position="24"/>
        <end position="39"/>
    </location>
</feature>